<dbReference type="OMA" id="LQVIDHM"/>
<dbReference type="Proteomes" id="UP000704712">
    <property type="component" value="Unassembled WGS sequence"/>
</dbReference>
<accession>A0A8S9TVS0</accession>
<proteinExistence type="predicted"/>
<gene>
    <name evidence="2" type="ORF">GN958_ATG20128</name>
</gene>
<reference evidence="2" key="1">
    <citation type="submission" date="2020-03" db="EMBL/GenBank/DDBJ databases">
        <title>Hybrid Assembly of Korean Phytophthora infestans isolates.</title>
        <authorList>
            <person name="Prokchorchik M."/>
            <person name="Lee Y."/>
            <person name="Seo J."/>
            <person name="Cho J.-H."/>
            <person name="Park Y.-E."/>
            <person name="Jang D.-C."/>
            <person name="Im J.-S."/>
            <person name="Choi J.-G."/>
            <person name="Park H.-J."/>
            <person name="Lee G.-B."/>
            <person name="Lee Y.-G."/>
            <person name="Hong S.-Y."/>
            <person name="Cho K."/>
            <person name="Sohn K.H."/>
        </authorList>
    </citation>
    <scope>NUCLEOTIDE SEQUENCE</scope>
    <source>
        <strain evidence="2">KR_2_A2</strain>
    </source>
</reference>
<evidence type="ECO:0000313" key="3">
    <source>
        <dbReference type="Proteomes" id="UP000704712"/>
    </source>
</evidence>
<protein>
    <submittedName>
        <fullName evidence="2">Uncharacterized protein</fullName>
    </submittedName>
</protein>
<feature type="compositionally biased region" description="Polar residues" evidence="1">
    <location>
        <begin position="26"/>
        <end position="37"/>
    </location>
</feature>
<sequence>MFANHLVTIAPHAAVMVSPIDRDSKTGSFLTTSIHSSQDAKKRRAKSVDVSNNGSKKELAEIRGNRHERTARKSSS</sequence>
<evidence type="ECO:0000256" key="1">
    <source>
        <dbReference type="SAM" id="MobiDB-lite"/>
    </source>
</evidence>
<name>A0A8S9TVS0_PHYIN</name>
<comment type="caution">
    <text evidence="2">The sequence shown here is derived from an EMBL/GenBank/DDBJ whole genome shotgun (WGS) entry which is preliminary data.</text>
</comment>
<feature type="region of interest" description="Disordered" evidence="1">
    <location>
        <begin position="24"/>
        <end position="76"/>
    </location>
</feature>
<dbReference type="EMBL" id="JAACNO010002811">
    <property type="protein sequence ID" value="KAF4130674.1"/>
    <property type="molecule type" value="Genomic_DNA"/>
</dbReference>
<feature type="compositionally biased region" description="Basic and acidic residues" evidence="1">
    <location>
        <begin position="55"/>
        <end position="68"/>
    </location>
</feature>
<organism evidence="2 3">
    <name type="scientific">Phytophthora infestans</name>
    <name type="common">Potato late blight agent</name>
    <name type="synonym">Botrytis infestans</name>
    <dbReference type="NCBI Taxonomy" id="4787"/>
    <lineage>
        <taxon>Eukaryota</taxon>
        <taxon>Sar</taxon>
        <taxon>Stramenopiles</taxon>
        <taxon>Oomycota</taxon>
        <taxon>Peronosporomycetes</taxon>
        <taxon>Peronosporales</taxon>
        <taxon>Peronosporaceae</taxon>
        <taxon>Phytophthora</taxon>
    </lineage>
</organism>
<evidence type="ECO:0000313" key="2">
    <source>
        <dbReference type="EMBL" id="KAF4130674.1"/>
    </source>
</evidence>
<dbReference type="AlphaFoldDB" id="A0A8S9TVS0"/>